<protein>
    <submittedName>
        <fullName evidence="1">Uncharacterized protein</fullName>
    </submittedName>
</protein>
<gene>
    <name evidence="1" type="ORF">NCTC9419_04373</name>
</gene>
<reference evidence="1 2" key="1">
    <citation type="submission" date="2018-12" db="EMBL/GenBank/DDBJ databases">
        <authorList>
            <consortium name="Pathogen Informatics"/>
        </authorList>
    </citation>
    <scope>NUCLEOTIDE SEQUENCE [LARGE SCALE GENOMIC DNA]</scope>
    <source>
        <strain evidence="1 2">NCTC9419</strain>
    </source>
</reference>
<proteinExistence type="predicted"/>
<dbReference type="Proteomes" id="UP000271603">
    <property type="component" value="Chromosome"/>
</dbReference>
<evidence type="ECO:0000313" key="1">
    <source>
        <dbReference type="EMBL" id="VEA72758.1"/>
    </source>
</evidence>
<dbReference type="EMBL" id="LR134155">
    <property type="protein sequence ID" value="VEA72758.1"/>
    <property type="molecule type" value="Genomic_DNA"/>
</dbReference>
<name>A0A3S4JUK4_SERRU</name>
<dbReference type="AlphaFoldDB" id="A0A3S4JUK4"/>
<organism evidence="1 2">
    <name type="scientific">Serratia rubidaea</name>
    <name type="common">Serratia marinorubra</name>
    <dbReference type="NCBI Taxonomy" id="61652"/>
    <lineage>
        <taxon>Bacteria</taxon>
        <taxon>Pseudomonadati</taxon>
        <taxon>Pseudomonadota</taxon>
        <taxon>Gammaproteobacteria</taxon>
        <taxon>Enterobacterales</taxon>
        <taxon>Yersiniaceae</taxon>
        <taxon>Serratia</taxon>
    </lineage>
</organism>
<accession>A0A3S4JUK4</accession>
<sequence length="35" mass="3989">MKIYQLEMSVNIVDCMLVDDWLQLCSMAISPVSVL</sequence>
<evidence type="ECO:0000313" key="2">
    <source>
        <dbReference type="Proteomes" id="UP000271603"/>
    </source>
</evidence>